<protein>
    <submittedName>
        <fullName evidence="1">Uncharacterized protein</fullName>
    </submittedName>
</protein>
<dbReference type="HOGENOM" id="CLU_1026754_0_0_1"/>
<evidence type="ECO:0000313" key="2">
    <source>
        <dbReference type="Proteomes" id="UP000015530"/>
    </source>
</evidence>
<sequence>MTSAERVARRHTPKTFIGDPTRCRTQDLVVVHFPDDQSVTYPRQWVGKPLFFDPLCGDLEAIAVTMDNWLDQSYSHYLGWWLEKMTDGQARPWELLERCGADNVANGNFPADWLTTGQVQGYVPWYPENPQRKLNYANNGGTSNMRIVHDIFTGLKELWFLDFDALHPDLDLNAVQRYRNTYKPRHDCQKCKYVHEGFPRVFGGVDAYDFMELRICDTGFNKPFIIRHDPQDFIDARRQLEREWPHRDCHGKAWFRSKPVAKLLVPIPKMP</sequence>
<dbReference type="Proteomes" id="UP000015530">
    <property type="component" value="Unassembled WGS sequence"/>
</dbReference>
<evidence type="ECO:0000313" key="1">
    <source>
        <dbReference type="EMBL" id="EQB45908.1"/>
    </source>
</evidence>
<organism evidence="1 2">
    <name type="scientific">Colletotrichum gloeosporioides (strain Cg-14)</name>
    <name type="common">Anthracnose fungus</name>
    <name type="synonym">Glomerella cingulata</name>
    <dbReference type="NCBI Taxonomy" id="1237896"/>
    <lineage>
        <taxon>Eukaryota</taxon>
        <taxon>Fungi</taxon>
        <taxon>Dikarya</taxon>
        <taxon>Ascomycota</taxon>
        <taxon>Pezizomycotina</taxon>
        <taxon>Sordariomycetes</taxon>
        <taxon>Hypocreomycetidae</taxon>
        <taxon>Glomerellales</taxon>
        <taxon>Glomerellaceae</taxon>
        <taxon>Colletotrichum</taxon>
        <taxon>Colletotrichum gloeosporioides species complex</taxon>
    </lineage>
</organism>
<reference evidence="2" key="1">
    <citation type="journal article" date="2013" name="Mol. Plant Microbe Interact.">
        <title>Global aspects of pacC regulation of pathogenicity genes in Colletotrichum gloeosporioides as revealed by transcriptome analysis.</title>
        <authorList>
            <person name="Alkan N."/>
            <person name="Meng X."/>
            <person name="Friedlander G."/>
            <person name="Reuveni E."/>
            <person name="Sukno S."/>
            <person name="Sherman A."/>
            <person name="Thon M."/>
            <person name="Fluhr R."/>
            <person name="Prusky D."/>
        </authorList>
    </citation>
    <scope>NUCLEOTIDE SEQUENCE [LARGE SCALE GENOMIC DNA]</scope>
    <source>
        <strain evidence="2">Cg-14</strain>
    </source>
</reference>
<proteinExistence type="predicted"/>
<gene>
    <name evidence="1" type="ORF">CGLO_15146</name>
</gene>
<comment type="caution">
    <text evidence="1">The sequence shown here is derived from an EMBL/GenBank/DDBJ whole genome shotgun (WGS) entry which is preliminary data.</text>
</comment>
<dbReference type="OrthoDB" id="4818638at2759"/>
<dbReference type="OMA" id="FMELRIC"/>
<dbReference type="AlphaFoldDB" id="T0JZD3"/>
<accession>T0JZD3</accession>
<dbReference type="EMBL" id="AMYD01003602">
    <property type="protein sequence ID" value="EQB45908.1"/>
    <property type="molecule type" value="Genomic_DNA"/>
</dbReference>
<name>T0JZD3_COLGC</name>